<keyword evidence="8" id="KW-1185">Reference proteome</keyword>
<gene>
    <name evidence="7" type="ORF">ACFOHH_08785</name>
</gene>
<comment type="caution">
    <text evidence="7">The sequence shown here is derived from an EMBL/GenBank/DDBJ whole genome shotgun (WGS) entry which is preliminary data.</text>
</comment>
<comment type="similarity">
    <text evidence="1">Belongs to the sigma-70 factor family. ECF subfamily.</text>
</comment>
<dbReference type="Proteomes" id="UP001595377">
    <property type="component" value="Unassembled WGS sequence"/>
</dbReference>
<reference evidence="8" key="1">
    <citation type="journal article" date="2019" name="Int. J. Syst. Evol. Microbiol.">
        <title>The Global Catalogue of Microorganisms (GCM) 10K type strain sequencing project: providing services to taxonomists for standard genome sequencing and annotation.</title>
        <authorList>
            <consortium name="The Broad Institute Genomics Platform"/>
            <consortium name="The Broad Institute Genome Sequencing Center for Infectious Disease"/>
            <person name="Wu L."/>
            <person name="Ma J."/>
        </authorList>
    </citation>
    <scope>NUCLEOTIDE SEQUENCE [LARGE SCALE GENOMIC DNA]</scope>
    <source>
        <strain evidence="8">KCTC 52677</strain>
    </source>
</reference>
<dbReference type="Pfam" id="PF08281">
    <property type="entry name" value="Sigma70_r4_2"/>
    <property type="match status" value="1"/>
</dbReference>
<dbReference type="InterPro" id="IPR013325">
    <property type="entry name" value="RNA_pol_sigma_r2"/>
</dbReference>
<dbReference type="NCBIfam" id="TIGR02937">
    <property type="entry name" value="sigma70-ECF"/>
    <property type="match status" value="1"/>
</dbReference>
<dbReference type="InterPro" id="IPR013249">
    <property type="entry name" value="RNA_pol_sigma70_r4_t2"/>
</dbReference>
<accession>A0ABV7DG37</accession>
<sequence length="173" mass="19129">MALPRPMPDDEPASLKEQVADLIPALRAFARTFTVDPNDGDDLVQETLMRALRSLDGFHPGTSLKSWLFTIMRNTYYTQYRKRVREGPGAADCVSQQLTVAPDQEWGVAEGEVKAALARLSKDQQRILVMVAGFGFSYEEAAAVMQCAIGTVKSRLSRAREALEQELGGNPLR</sequence>
<dbReference type="PANTHER" id="PTHR43133">
    <property type="entry name" value="RNA POLYMERASE ECF-TYPE SIGMA FACTO"/>
    <property type="match status" value="1"/>
</dbReference>
<dbReference type="InterPro" id="IPR014284">
    <property type="entry name" value="RNA_pol_sigma-70_dom"/>
</dbReference>
<organism evidence="7 8">
    <name type="scientific">Shinella pollutisoli</name>
    <dbReference type="NCBI Taxonomy" id="2250594"/>
    <lineage>
        <taxon>Bacteria</taxon>
        <taxon>Pseudomonadati</taxon>
        <taxon>Pseudomonadota</taxon>
        <taxon>Alphaproteobacteria</taxon>
        <taxon>Hyphomicrobiales</taxon>
        <taxon>Rhizobiaceae</taxon>
        <taxon>Shinella</taxon>
    </lineage>
</organism>
<evidence type="ECO:0000256" key="1">
    <source>
        <dbReference type="ARBA" id="ARBA00010641"/>
    </source>
</evidence>
<evidence type="ECO:0000259" key="6">
    <source>
        <dbReference type="Pfam" id="PF08281"/>
    </source>
</evidence>
<dbReference type="Gene3D" id="1.10.10.10">
    <property type="entry name" value="Winged helix-like DNA-binding domain superfamily/Winged helix DNA-binding domain"/>
    <property type="match status" value="1"/>
</dbReference>
<dbReference type="Gene3D" id="1.10.1740.10">
    <property type="match status" value="1"/>
</dbReference>
<dbReference type="InterPro" id="IPR039425">
    <property type="entry name" value="RNA_pol_sigma-70-like"/>
</dbReference>
<dbReference type="SUPFAM" id="SSF88659">
    <property type="entry name" value="Sigma3 and sigma4 domains of RNA polymerase sigma factors"/>
    <property type="match status" value="1"/>
</dbReference>
<protein>
    <submittedName>
        <fullName evidence="7">Sigma-70 family RNA polymerase sigma factor</fullName>
    </submittedName>
</protein>
<keyword evidence="4" id="KW-0804">Transcription</keyword>
<evidence type="ECO:0000313" key="7">
    <source>
        <dbReference type="EMBL" id="MFC3073193.1"/>
    </source>
</evidence>
<keyword evidence="2" id="KW-0805">Transcription regulation</keyword>
<dbReference type="InterPro" id="IPR007627">
    <property type="entry name" value="RNA_pol_sigma70_r2"/>
</dbReference>
<feature type="domain" description="RNA polymerase sigma-70 region 2" evidence="5">
    <location>
        <begin position="21"/>
        <end position="85"/>
    </location>
</feature>
<evidence type="ECO:0000256" key="4">
    <source>
        <dbReference type="ARBA" id="ARBA00023163"/>
    </source>
</evidence>
<evidence type="ECO:0000313" key="8">
    <source>
        <dbReference type="Proteomes" id="UP001595377"/>
    </source>
</evidence>
<feature type="domain" description="RNA polymerase sigma factor 70 region 4 type 2" evidence="6">
    <location>
        <begin position="112"/>
        <end position="163"/>
    </location>
</feature>
<dbReference type="SUPFAM" id="SSF88946">
    <property type="entry name" value="Sigma2 domain of RNA polymerase sigma factors"/>
    <property type="match status" value="1"/>
</dbReference>
<evidence type="ECO:0000259" key="5">
    <source>
        <dbReference type="Pfam" id="PF04542"/>
    </source>
</evidence>
<dbReference type="InterPro" id="IPR013324">
    <property type="entry name" value="RNA_pol_sigma_r3/r4-like"/>
</dbReference>
<dbReference type="RefSeq" id="WP_257311127.1">
    <property type="nucleotide sequence ID" value="NZ_JANFDG010000001.1"/>
</dbReference>
<keyword evidence="3" id="KW-0731">Sigma factor</keyword>
<dbReference type="CDD" id="cd06171">
    <property type="entry name" value="Sigma70_r4"/>
    <property type="match status" value="1"/>
</dbReference>
<dbReference type="PANTHER" id="PTHR43133:SF25">
    <property type="entry name" value="RNA POLYMERASE SIGMA FACTOR RFAY-RELATED"/>
    <property type="match status" value="1"/>
</dbReference>
<dbReference type="InterPro" id="IPR036388">
    <property type="entry name" value="WH-like_DNA-bd_sf"/>
</dbReference>
<evidence type="ECO:0000256" key="3">
    <source>
        <dbReference type="ARBA" id="ARBA00023082"/>
    </source>
</evidence>
<proteinExistence type="inferred from homology"/>
<evidence type="ECO:0000256" key="2">
    <source>
        <dbReference type="ARBA" id="ARBA00023015"/>
    </source>
</evidence>
<name>A0ABV7DG37_9HYPH</name>
<dbReference type="EMBL" id="JBHRSP010000015">
    <property type="protein sequence ID" value="MFC3073193.1"/>
    <property type="molecule type" value="Genomic_DNA"/>
</dbReference>
<dbReference type="Pfam" id="PF04542">
    <property type="entry name" value="Sigma70_r2"/>
    <property type="match status" value="1"/>
</dbReference>